<dbReference type="OrthoDB" id="5340910at2759"/>
<gene>
    <name evidence="1" type="ORF">GYMLUDRAFT_1026467</name>
</gene>
<evidence type="ECO:0000313" key="2">
    <source>
        <dbReference type="Proteomes" id="UP000053593"/>
    </source>
</evidence>
<evidence type="ECO:0000313" key="1">
    <source>
        <dbReference type="EMBL" id="KIK53315.1"/>
    </source>
</evidence>
<accession>A0A0D0ASB4</accession>
<dbReference type="HOGENOM" id="CLU_1102892_0_0_1"/>
<protein>
    <submittedName>
        <fullName evidence="1">Uncharacterized protein</fullName>
    </submittedName>
</protein>
<dbReference type="Proteomes" id="UP000053593">
    <property type="component" value="Unassembled WGS sequence"/>
</dbReference>
<proteinExistence type="predicted"/>
<sequence length="252" mass="28675">MLNKITDLLQMICDKTTLYESPPFHIRIMIETLNQEMSCRKKKDISMWTPLHSDDSLESHVVPLLVNLLKVKQVILGFVGDNAPNPFDTSLALALAILTQAMPEFSRILSFPQYCSCQEIIGLVYEKLILAGIELLSQDDKDYHATTAEVFKAVFAPQQKLNYTAVIALSKMDRRVYLHLQQTEMSDSDKYFREDIPVNVQIAIHIYLKNLNVPPVRKLVNIVISTEPTSSKVQAFQFLLSLAYKSRNDGIQ</sequence>
<organism evidence="1 2">
    <name type="scientific">Collybiopsis luxurians FD-317 M1</name>
    <dbReference type="NCBI Taxonomy" id="944289"/>
    <lineage>
        <taxon>Eukaryota</taxon>
        <taxon>Fungi</taxon>
        <taxon>Dikarya</taxon>
        <taxon>Basidiomycota</taxon>
        <taxon>Agaricomycotina</taxon>
        <taxon>Agaricomycetes</taxon>
        <taxon>Agaricomycetidae</taxon>
        <taxon>Agaricales</taxon>
        <taxon>Marasmiineae</taxon>
        <taxon>Omphalotaceae</taxon>
        <taxon>Collybiopsis</taxon>
        <taxon>Collybiopsis luxurians</taxon>
    </lineage>
</organism>
<dbReference type="EMBL" id="KN834830">
    <property type="protein sequence ID" value="KIK53315.1"/>
    <property type="molecule type" value="Genomic_DNA"/>
</dbReference>
<reference evidence="1 2" key="1">
    <citation type="submission" date="2014-04" db="EMBL/GenBank/DDBJ databases">
        <title>Evolutionary Origins and Diversification of the Mycorrhizal Mutualists.</title>
        <authorList>
            <consortium name="DOE Joint Genome Institute"/>
            <consortium name="Mycorrhizal Genomics Consortium"/>
            <person name="Kohler A."/>
            <person name="Kuo A."/>
            <person name="Nagy L.G."/>
            <person name="Floudas D."/>
            <person name="Copeland A."/>
            <person name="Barry K.W."/>
            <person name="Cichocki N."/>
            <person name="Veneault-Fourrey C."/>
            <person name="LaButti K."/>
            <person name="Lindquist E.A."/>
            <person name="Lipzen A."/>
            <person name="Lundell T."/>
            <person name="Morin E."/>
            <person name="Murat C."/>
            <person name="Riley R."/>
            <person name="Ohm R."/>
            <person name="Sun H."/>
            <person name="Tunlid A."/>
            <person name="Henrissat B."/>
            <person name="Grigoriev I.V."/>
            <person name="Hibbett D.S."/>
            <person name="Martin F."/>
        </authorList>
    </citation>
    <scope>NUCLEOTIDE SEQUENCE [LARGE SCALE GENOMIC DNA]</scope>
    <source>
        <strain evidence="1 2">FD-317 M1</strain>
    </source>
</reference>
<dbReference type="AlphaFoldDB" id="A0A0D0ASB4"/>
<name>A0A0D0ASB4_9AGAR</name>
<keyword evidence="2" id="KW-1185">Reference proteome</keyword>